<comment type="subcellular location">
    <subcellularLocation>
        <location evidence="1">Cytoplasm</location>
    </subcellularLocation>
</comment>
<dbReference type="AlphaFoldDB" id="A0A4R6RRU4"/>
<evidence type="ECO:0000256" key="7">
    <source>
        <dbReference type="SAM" id="MobiDB-lite"/>
    </source>
</evidence>
<evidence type="ECO:0000256" key="6">
    <source>
        <dbReference type="ARBA" id="ARBA00023274"/>
    </source>
</evidence>
<dbReference type="OrthoDB" id="208855at2"/>
<evidence type="ECO:0000259" key="8">
    <source>
        <dbReference type="PROSITE" id="PS50988"/>
    </source>
</evidence>
<reference evidence="9 10" key="1">
    <citation type="submission" date="2019-03" db="EMBL/GenBank/DDBJ databases">
        <title>Genomic analyses of the natural microbiome of Caenorhabditis elegans.</title>
        <authorList>
            <person name="Samuel B."/>
        </authorList>
    </citation>
    <scope>NUCLEOTIDE SEQUENCE [LARGE SCALE GENOMIC DNA]</scope>
    <source>
        <strain evidence="9 10">JUb18</strain>
    </source>
</reference>
<feature type="region of interest" description="Disordered" evidence="7">
    <location>
        <begin position="1"/>
        <end position="31"/>
    </location>
</feature>
<evidence type="ECO:0000256" key="3">
    <source>
        <dbReference type="ARBA" id="ARBA00022490"/>
    </source>
</evidence>
<dbReference type="Proteomes" id="UP000295601">
    <property type="component" value="Unassembled WGS sequence"/>
</dbReference>
<name>A0A4R6RRU4_9MICO</name>
<keyword evidence="10" id="KW-1185">Reference proteome</keyword>
<dbReference type="GO" id="GO:0046872">
    <property type="term" value="F:metal ion binding"/>
    <property type="evidence" value="ECO:0007669"/>
    <property type="project" value="UniProtKB-KW"/>
</dbReference>
<accession>A0A4R6RRU4</accession>
<keyword evidence="4" id="KW-0479">Metal-binding</keyword>
<organism evidence="9 10">
    <name type="scientific">Leucobacter luti</name>
    <dbReference type="NCBI Taxonomy" id="340320"/>
    <lineage>
        <taxon>Bacteria</taxon>
        <taxon>Bacillati</taxon>
        <taxon>Actinomycetota</taxon>
        <taxon>Actinomycetes</taxon>
        <taxon>Micrococcales</taxon>
        <taxon>Microbacteriaceae</taxon>
        <taxon>Leucobacter</taxon>
    </lineage>
</organism>
<comment type="caution">
    <text evidence="9">The sequence shown here is derived from an EMBL/GenBank/DDBJ whole genome shotgun (WGS) entry which is preliminary data.</text>
</comment>
<dbReference type="GO" id="GO:0005737">
    <property type="term" value="C:cytoplasm"/>
    <property type="evidence" value="ECO:0007669"/>
    <property type="project" value="UniProtKB-SubCell"/>
</dbReference>
<keyword evidence="5" id="KW-0694">RNA-binding</keyword>
<evidence type="ECO:0000256" key="2">
    <source>
        <dbReference type="ARBA" id="ARBA00007814"/>
    </source>
</evidence>
<dbReference type="PANTHER" id="PTHR14202:SF0">
    <property type="entry name" value="RNA-BINDING PROTEIN RO60"/>
    <property type="match status" value="1"/>
</dbReference>
<evidence type="ECO:0000256" key="1">
    <source>
        <dbReference type="ARBA" id="ARBA00004496"/>
    </source>
</evidence>
<sequence>MARLNTPAAPRPRTPITGESNASGSTHNGGAGYLRDEKSELFLGAVSNLNENTAYESAEVRADRLRPLIARVALSDPRWVVEFVAWLRGSANLRSVAVLVAAEAAHSRLEAGSAGHTRQIVRSPLQRADEPGEFLAYWVSRFGRNVPKPVKRGIADAARDLYSERSWLKWRGRGDAGSISMLDVLNLTHPKPKDGRQSQLFAQIVAHGYNREAELGSELSVLRARETFSKLTASQIRTAISADAQKLADAGLTHEALAGFVGKLEAPDWEALIPTMGYMALRMNLSRIVEAGVSSKTIHLVSKRLADPDEVARSRQMPVQFLAAYRNAPIQFHWPLEQAMNHSLERVPALPGRTLILVDRSGSMWNSLSERGTLNRADAAAVFGSALALRAEDATLVEFGTKSNEVKFRKSGSVLHMSTHEFGNLGGTNTRDAVQRWFDGHDRVINLTDEQSGGWGFYAKDPYEGIVPEKTPVFTWNLAGYQHGEVATGKHRHTFGGLSDIGFDLIRPIESGFIAGWPWEQTP</sequence>
<dbReference type="EMBL" id="SNYA01000009">
    <property type="protein sequence ID" value="TDP89553.1"/>
    <property type="molecule type" value="Genomic_DNA"/>
</dbReference>
<dbReference type="InterPro" id="IPR040322">
    <property type="entry name" value="TROVE2"/>
</dbReference>
<dbReference type="InterPro" id="IPR036465">
    <property type="entry name" value="vWFA_dom_sf"/>
</dbReference>
<evidence type="ECO:0000256" key="5">
    <source>
        <dbReference type="ARBA" id="ARBA00022884"/>
    </source>
</evidence>
<comment type="similarity">
    <text evidence="2">Belongs to the Ro 60 kDa family.</text>
</comment>
<dbReference type="SUPFAM" id="SSF140864">
    <property type="entry name" value="TROVE domain-like"/>
    <property type="match status" value="1"/>
</dbReference>
<gene>
    <name evidence="9" type="ORF">EDF62_3284</name>
</gene>
<dbReference type="GO" id="GO:0003723">
    <property type="term" value="F:RNA binding"/>
    <property type="evidence" value="ECO:0007669"/>
    <property type="project" value="UniProtKB-KW"/>
</dbReference>
<dbReference type="Gene3D" id="3.40.50.410">
    <property type="entry name" value="von Willebrand factor, type A domain"/>
    <property type="match status" value="1"/>
</dbReference>
<proteinExistence type="inferred from homology"/>
<dbReference type="SUPFAM" id="SSF53300">
    <property type="entry name" value="vWA-like"/>
    <property type="match status" value="1"/>
</dbReference>
<protein>
    <submittedName>
        <fullName evidence="9">TROVE domain-containing protein</fullName>
    </submittedName>
</protein>
<keyword evidence="3" id="KW-0963">Cytoplasm</keyword>
<dbReference type="Pfam" id="PF05731">
    <property type="entry name" value="TROVE"/>
    <property type="match status" value="1"/>
</dbReference>
<dbReference type="InterPro" id="IPR037214">
    <property type="entry name" value="TROVE_dom_sf"/>
</dbReference>
<evidence type="ECO:0000256" key="4">
    <source>
        <dbReference type="ARBA" id="ARBA00022723"/>
    </source>
</evidence>
<feature type="domain" description="TROVE" evidence="8">
    <location>
        <begin position="24"/>
        <end position="352"/>
    </location>
</feature>
<dbReference type="InterPro" id="IPR008858">
    <property type="entry name" value="TROVE_dom"/>
</dbReference>
<dbReference type="PROSITE" id="PS50988">
    <property type="entry name" value="TROVE"/>
    <property type="match status" value="1"/>
</dbReference>
<keyword evidence="6" id="KW-0687">Ribonucleoprotein</keyword>
<feature type="compositionally biased region" description="Polar residues" evidence="7">
    <location>
        <begin position="17"/>
        <end position="26"/>
    </location>
</feature>
<dbReference type="GO" id="GO:1990904">
    <property type="term" value="C:ribonucleoprotein complex"/>
    <property type="evidence" value="ECO:0007669"/>
    <property type="project" value="UniProtKB-KW"/>
</dbReference>
<dbReference type="PANTHER" id="PTHR14202">
    <property type="entry name" value="60 KDA RIBONUCLEOPROTEIN SSA/RO"/>
    <property type="match status" value="1"/>
</dbReference>
<evidence type="ECO:0000313" key="9">
    <source>
        <dbReference type="EMBL" id="TDP89553.1"/>
    </source>
</evidence>
<evidence type="ECO:0000313" key="10">
    <source>
        <dbReference type="Proteomes" id="UP000295601"/>
    </source>
</evidence>
<dbReference type="RefSeq" id="WP_133617801.1">
    <property type="nucleotide sequence ID" value="NZ_SNYA01000009.1"/>
</dbReference>